<dbReference type="Proteomes" id="UP001154329">
    <property type="component" value="Chromosome 4"/>
</dbReference>
<reference evidence="2" key="1">
    <citation type="submission" date="2022-02" db="EMBL/GenBank/DDBJ databases">
        <authorList>
            <person name="King R."/>
        </authorList>
    </citation>
    <scope>NUCLEOTIDE SEQUENCE</scope>
</reference>
<dbReference type="EMBL" id="OU899037">
    <property type="protein sequence ID" value="CAH1738812.1"/>
    <property type="molecule type" value="Genomic_DNA"/>
</dbReference>
<accession>A0A9P0JHG5</accession>
<name>A0A9P0JHG5_APHGO</name>
<dbReference type="PROSITE" id="PS51318">
    <property type="entry name" value="TAT"/>
    <property type="match status" value="1"/>
</dbReference>
<reference evidence="2" key="2">
    <citation type="submission" date="2022-10" db="EMBL/GenBank/DDBJ databases">
        <authorList>
            <consortium name="ENA_rothamsted_submissions"/>
            <consortium name="culmorum"/>
            <person name="King R."/>
        </authorList>
    </citation>
    <scope>NUCLEOTIDE SEQUENCE</scope>
</reference>
<dbReference type="InterPro" id="IPR006311">
    <property type="entry name" value="TAT_signal"/>
</dbReference>
<feature type="region of interest" description="Disordered" evidence="1">
    <location>
        <begin position="182"/>
        <end position="229"/>
    </location>
</feature>
<keyword evidence="3" id="KW-1185">Reference proteome</keyword>
<protein>
    <submittedName>
        <fullName evidence="2">Uncharacterized protein</fullName>
    </submittedName>
</protein>
<evidence type="ECO:0000313" key="2">
    <source>
        <dbReference type="EMBL" id="CAH1738812.1"/>
    </source>
</evidence>
<feature type="compositionally biased region" description="Acidic residues" evidence="1">
    <location>
        <begin position="182"/>
        <end position="196"/>
    </location>
</feature>
<sequence>MTTYSSRLPRDRFWTVAAALAATIAAAALLTGRAADAASTGLDAAAVGGSNVVATASTGLDAVPAESKKVAGKSSLMDGYVRTGSTKGDKGYNEDDVYGDKDSDSFGFGTQVSYGSKAGDGGNGAYHESSAYDDNGRSNPKYSAWHFEEKDGKPTKRYVYDSLNDGAGKKKKYDPLAVEAEASEYDSVEAYDDGDDGGTHAGYEVDDAEPEYGNLYDSADVYNDADTYY</sequence>
<evidence type="ECO:0000256" key="1">
    <source>
        <dbReference type="SAM" id="MobiDB-lite"/>
    </source>
</evidence>
<proteinExistence type="predicted"/>
<gene>
    <name evidence="2" type="ORF">APHIGO_LOCUS12070</name>
</gene>
<organism evidence="2 3">
    <name type="scientific">Aphis gossypii</name>
    <name type="common">Cotton aphid</name>
    <dbReference type="NCBI Taxonomy" id="80765"/>
    <lineage>
        <taxon>Eukaryota</taxon>
        <taxon>Metazoa</taxon>
        <taxon>Ecdysozoa</taxon>
        <taxon>Arthropoda</taxon>
        <taxon>Hexapoda</taxon>
        <taxon>Insecta</taxon>
        <taxon>Pterygota</taxon>
        <taxon>Neoptera</taxon>
        <taxon>Paraneoptera</taxon>
        <taxon>Hemiptera</taxon>
        <taxon>Sternorrhyncha</taxon>
        <taxon>Aphidomorpha</taxon>
        <taxon>Aphidoidea</taxon>
        <taxon>Aphididae</taxon>
        <taxon>Aphidini</taxon>
        <taxon>Aphis</taxon>
        <taxon>Aphis</taxon>
    </lineage>
</organism>
<feature type="region of interest" description="Disordered" evidence="1">
    <location>
        <begin position="117"/>
        <end position="137"/>
    </location>
</feature>
<dbReference type="AlphaFoldDB" id="A0A9P0JHG5"/>
<evidence type="ECO:0000313" key="3">
    <source>
        <dbReference type="Proteomes" id="UP001154329"/>
    </source>
</evidence>